<accession>A0A426TS72</accession>
<gene>
    <name evidence="1" type="ORF">EI684_20155</name>
</gene>
<dbReference type="SUPFAM" id="SSF53474">
    <property type="entry name" value="alpha/beta-Hydrolases"/>
    <property type="match status" value="1"/>
</dbReference>
<organism evidence="1 2">
    <name type="scientific">Candidatus Viridilinea halotolerans</name>
    <dbReference type="NCBI Taxonomy" id="2491704"/>
    <lineage>
        <taxon>Bacteria</taxon>
        <taxon>Bacillati</taxon>
        <taxon>Chloroflexota</taxon>
        <taxon>Chloroflexia</taxon>
        <taxon>Chloroflexales</taxon>
        <taxon>Chloroflexineae</taxon>
        <taxon>Oscillochloridaceae</taxon>
        <taxon>Candidatus Viridilinea</taxon>
    </lineage>
</organism>
<dbReference type="Gene3D" id="3.40.50.1820">
    <property type="entry name" value="alpha/beta hydrolase"/>
    <property type="match status" value="1"/>
</dbReference>
<name>A0A426TS72_9CHLR</name>
<evidence type="ECO:0008006" key="3">
    <source>
        <dbReference type="Google" id="ProtNLM"/>
    </source>
</evidence>
<sequence length="201" mass="21977">MRNWHIIGDRLTMNLSALLLARAKYFRRSVESEPLDALLPKIDLEVPPLTDVGAVALQARTPVGLIDPGFRVASWATTARPVIIYHHGTSENPIEQSFRQILGRAQQELTANLIFVRAPFNRSARAFIASISDLRNYATMLATSVTLIEGLVQACRAAGQGPVMVTGTSLGGFVTNIHHSYHNSADCYAPLLAGPRIEDVF</sequence>
<dbReference type="Proteomes" id="UP000280307">
    <property type="component" value="Unassembled WGS sequence"/>
</dbReference>
<protein>
    <recommendedName>
        <fullName evidence="3">Alpha/beta hydrolase</fullName>
    </recommendedName>
</protein>
<dbReference type="EMBL" id="RSAS01000829">
    <property type="protein sequence ID" value="RRR66770.1"/>
    <property type="molecule type" value="Genomic_DNA"/>
</dbReference>
<evidence type="ECO:0000313" key="2">
    <source>
        <dbReference type="Proteomes" id="UP000280307"/>
    </source>
</evidence>
<comment type="caution">
    <text evidence="1">The sequence shown here is derived from an EMBL/GenBank/DDBJ whole genome shotgun (WGS) entry which is preliminary data.</text>
</comment>
<dbReference type="AlphaFoldDB" id="A0A426TS72"/>
<proteinExistence type="predicted"/>
<dbReference type="InterPro" id="IPR029058">
    <property type="entry name" value="AB_hydrolase_fold"/>
</dbReference>
<evidence type="ECO:0000313" key="1">
    <source>
        <dbReference type="EMBL" id="RRR66770.1"/>
    </source>
</evidence>
<reference evidence="1 2" key="1">
    <citation type="submission" date="2018-12" db="EMBL/GenBank/DDBJ databases">
        <title>Genome Sequence of Candidatus Viridilinea halotolerans isolated from saline sulfide-rich spring.</title>
        <authorList>
            <person name="Grouzdev D.S."/>
            <person name="Burganskaya E.I."/>
            <person name="Krutkina M.S."/>
            <person name="Sukhacheva M.V."/>
            <person name="Gorlenko V.M."/>
        </authorList>
    </citation>
    <scope>NUCLEOTIDE SEQUENCE [LARGE SCALE GENOMIC DNA]</scope>
    <source>
        <strain evidence="1">Chok-6</strain>
    </source>
</reference>